<reference evidence="5 7" key="3">
    <citation type="submission" date="2018-07" db="EMBL/GenBank/DDBJ databases">
        <title>Genomic and Epidemiologic Investigation of an Indolent Hospital Outbreak.</title>
        <authorList>
            <person name="Johnson R.C."/>
            <person name="Deming C."/>
            <person name="Conlan S."/>
            <person name="Zellmer C.J."/>
            <person name="Michelin A.V."/>
            <person name="Lee-Lin S."/>
            <person name="Thomas P.J."/>
            <person name="Park M."/>
            <person name="Weingarten R.A."/>
            <person name="Less J."/>
            <person name="Dekker J.P."/>
            <person name="Frank K.M."/>
            <person name="Musser K.A."/>
            <person name="Mcquiston J.R."/>
            <person name="Henderson D.K."/>
            <person name="Lau A.F."/>
            <person name="Palmore T.N."/>
            <person name="Segre J.A."/>
        </authorList>
    </citation>
    <scope>NUCLEOTIDE SEQUENCE [LARGE SCALE GENOMIC DNA]</scope>
    <source>
        <strain evidence="5 7">SK-NIH.Env10_0317</strain>
    </source>
</reference>
<evidence type="ECO:0000256" key="1">
    <source>
        <dbReference type="ARBA" id="ARBA00022630"/>
    </source>
</evidence>
<evidence type="ECO:0000313" key="7">
    <source>
        <dbReference type="Proteomes" id="UP000286681"/>
    </source>
</evidence>
<protein>
    <submittedName>
        <fullName evidence="4">FAD-linked oxidase</fullName>
    </submittedName>
    <submittedName>
        <fullName evidence="5">Glycolate oxidase subunit GlcE</fullName>
    </submittedName>
</protein>
<dbReference type="PANTHER" id="PTHR11748">
    <property type="entry name" value="D-LACTATE DEHYDROGENASE"/>
    <property type="match status" value="1"/>
</dbReference>
<accession>A0A1L6J5V4</accession>
<dbReference type="OrthoDB" id="9811557at2"/>
<sequence>MLRPANIGELCEVIAAGGRLRLRGGGSKDVIGAPCDAQVVDMRGFSGIVDYDPPELVLTVGAGTPLAQIEALVVGEGQMLAFDPFDHGAMLGNDGGATIGGVVAAGVAGPARLSRGGARDHLLGFTAVSGRGERFVAGAKVVKNVTGYDLPKLMAGSWGRLAALTEVTLKVLPAPRTRLTLAMRGLDAAGAVAAMARALGSAAEVTAAAHLPDWRGEAVTALRLDGFAESVAARAAMLPEFDAIEDADALWRAVRDASPLPREWPLWRLIVAPGKAPGVIAALPDAQWLLDWAGGLIWLTSDAGPVAIRTAAEAAGGHATLWRASEAMRRAVPALHPQPGALAAIEARVRRAFDPGGVFETGRF</sequence>
<name>A0A1L6J5V4_9SPHN</name>
<dbReference type="STRING" id="93064.BRX40_01530"/>
<dbReference type="KEGG" id="skr:BRX40_01530"/>
<dbReference type="Proteomes" id="UP000185161">
    <property type="component" value="Chromosome"/>
</dbReference>
<dbReference type="PROSITE" id="PS51387">
    <property type="entry name" value="FAD_PCMH"/>
    <property type="match status" value="1"/>
</dbReference>
<dbReference type="InterPro" id="IPR006094">
    <property type="entry name" value="Oxid_FAD_bind_N"/>
</dbReference>
<dbReference type="Proteomes" id="UP000286681">
    <property type="component" value="Unassembled WGS sequence"/>
</dbReference>
<evidence type="ECO:0000256" key="2">
    <source>
        <dbReference type="ARBA" id="ARBA00022827"/>
    </source>
</evidence>
<dbReference type="GO" id="GO:0003824">
    <property type="term" value="F:catalytic activity"/>
    <property type="evidence" value="ECO:0007669"/>
    <property type="project" value="InterPro"/>
</dbReference>
<dbReference type="GeneID" id="44131235"/>
<dbReference type="InterPro" id="IPR016169">
    <property type="entry name" value="FAD-bd_PCMH_sub2"/>
</dbReference>
<evidence type="ECO:0000259" key="3">
    <source>
        <dbReference type="PROSITE" id="PS51387"/>
    </source>
</evidence>
<dbReference type="InterPro" id="IPR016166">
    <property type="entry name" value="FAD-bd_PCMH"/>
</dbReference>
<evidence type="ECO:0000313" key="6">
    <source>
        <dbReference type="Proteomes" id="UP000185161"/>
    </source>
</evidence>
<dbReference type="AlphaFoldDB" id="A0A1L6J5V4"/>
<dbReference type="Gene3D" id="3.30.465.10">
    <property type="match status" value="1"/>
</dbReference>
<dbReference type="Pfam" id="PF01565">
    <property type="entry name" value="FAD_binding_4"/>
    <property type="match status" value="1"/>
</dbReference>
<dbReference type="GO" id="GO:0071949">
    <property type="term" value="F:FAD binding"/>
    <property type="evidence" value="ECO:0007669"/>
    <property type="project" value="InterPro"/>
</dbReference>
<dbReference type="SUPFAM" id="SSF55103">
    <property type="entry name" value="FAD-linked oxidases, C-terminal domain"/>
    <property type="match status" value="1"/>
</dbReference>
<dbReference type="PANTHER" id="PTHR11748:SF103">
    <property type="entry name" value="GLYCOLATE OXIDASE SUBUNIT GLCE"/>
    <property type="match status" value="1"/>
</dbReference>
<dbReference type="InterPro" id="IPR036318">
    <property type="entry name" value="FAD-bd_PCMH-like_sf"/>
</dbReference>
<dbReference type="RefSeq" id="WP_075150438.1">
    <property type="nucleotide sequence ID" value="NZ_CP018820.1"/>
</dbReference>
<gene>
    <name evidence="4" type="ORF">BRX40_01530</name>
    <name evidence="5" type="ORF">CA257_20135</name>
</gene>
<evidence type="ECO:0000313" key="5">
    <source>
        <dbReference type="EMBL" id="RSU99329.1"/>
    </source>
</evidence>
<feature type="domain" description="FAD-binding PCMH-type" evidence="3">
    <location>
        <begin position="1"/>
        <end position="174"/>
    </location>
</feature>
<keyword evidence="2" id="KW-0274">FAD</keyword>
<dbReference type="EMBL" id="CP018820">
    <property type="protein sequence ID" value="APR51285.1"/>
    <property type="molecule type" value="Genomic_DNA"/>
</dbReference>
<dbReference type="NCBIfam" id="NF008439">
    <property type="entry name" value="PRK11282.1"/>
    <property type="match status" value="1"/>
</dbReference>
<dbReference type="InterPro" id="IPR016164">
    <property type="entry name" value="FAD-linked_Oxase-like_C"/>
</dbReference>
<dbReference type="SUPFAM" id="SSF56176">
    <property type="entry name" value="FAD-binding/transporter-associated domain-like"/>
    <property type="match status" value="1"/>
</dbReference>
<keyword evidence="1" id="KW-0285">Flavoprotein</keyword>
<keyword evidence="6" id="KW-1185">Reference proteome</keyword>
<reference evidence="4" key="1">
    <citation type="submission" date="2016-12" db="EMBL/GenBank/DDBJ databases">
        <title>Whole genome sequencing of Sphingomonas koreensis.</title>
        <authorList>
            <person name="Conlan S."/>
            <person name="Thomas P.J."/>
            <person name="Mullikin J."/>
            <person name="Palmore T.N."/>
            <person name="Frank K.M."/>
            <person name="Segre J.A."/>
        </authorList>
    </citation>
    <scope>NUCLEOTIDE SEQUENCE</scope>
    <source>
        <strain evidence="4">ABOJV</strain>
    </source>
</reference>
<organism evidence="4 6">
    <name type="scientific">Sphingomonas koreensis</name>
    <dbReference type="NCBI Taxonomy" id="93064"/>
    <lineage>
        <taxon>Bacteria</taxon>
        <taxon>Pseudomonadati</taxon>
        <taxon>Pseudomonadota</taxon>
        <taxon>Alphaproteobacteria</taxon>
        <taxon>Sphingomonadales</taxon>
        <taxon>Sphingomonadaceae</taxon>
        <taxon>Sphingomonas</taxon>
    </lineage>
</organism>
<dbReference type="EMBL" id="QQWO01000023">
    <property type="protein sequence ID" value="RSU99329.1"/>
    <property type="molecule type" value="Genomic_DNA"/>
</dbReference>
<proteinExistence type="predicted"/>
<evidence type="ECO:0000313" key="4">
    <source>
        <dbReference type="EMBL" id="APR51285.1"/>
    </source>
</evidence>
<reference evidence="6" key="2">
    <citation type="submission" date="2016-12" db="EMBL/GenBank/DDBJ databases">
        <title>Whole genome sequencing of Sphingomonas sp. ABOJV.</title>
        <authorList>
            <person name="Conlan S."/>
            <person name="Thomas P.J."/>
            <person name="Mullikin J."/>
            <person name="Palmore T.N."/>
            <person name="Frank K.M."/>
            <person name="Segre J.A."/>
        </authorList>
    </citation>
    <scope>NUCLEOTIDE SEQUENCE [LARGE SCALE GENOMIC DNA]</scope>
    <source>
        <strain evidence="6">ABOJV</strain>
    </source>
</reference>